<organism evidence="1 2">
    <name type="scientific">Falsiroseomonas algicola</name>
    <dbReference type="NCBI Taxonomy" id="2716930"/>
    <lineage>
        <taxon>Bacteria</taxon>
        <taxon>Pseudomonadati</taxon>
        <taxon>Pseudomonadota</taxon>
        <taxon>Alphaproteobacteria</taxon>
        <taxon>Acetobacterales</taxon>
        <taxon>Roseomonadaceae</taxon>
        <taxon>Falsiroseomonas</taxon>
    </lineage>
</organism>
<dbReference type="EMBL" id="JAAIKB010000002">
    <property type="protein sequence ID" value="NGM19575.1"/>
    <property type="molecule type" value="Genomic_DNA"/>
</dbReference>
<evidence type="ECO:0000313" key="1">
    <source>
        <dbReference type="EMBL" id="NGM19575.1"/>
    </source>
</evidence>
<sequence length="180" mass="19834">MNVINVHEPIGVYEAYGVEEPVSLRDPAPSFARAGLARSERQAASGSFTLRRSGARPLAFNGRLLSRHSGERAGAAQWHELSLYETEEGRFVADIRVLGETHGNAGQFHVETFNELEDALRFFENHDARRDVVSDIPIEDAGLSPAELMVHAATLKVRVAEAQSGYRAVLSAFLTAMHRH</sequence>
<dbReference type="AlphaFoldDB" id="A0A6M1LGU4"/>
<reference evidence="1 2" key="2">
    <citation type="submission" date="2020-03" db="EMBL/GenBank/DDBJ databases">
        <title>Roseomonas stagni sp. nov., isolated from pond water in Japan.</title>
        <authorList>
            <person name="Furuhata K."/>
            <person name="Miyamoto H."/>
            <person name="Goto K."/>
        </authorList>
    </citation>
    <scope>NUCLEOTIDE SEQUENCE [LARGE SCALE GENOMIC DNA]</scope>
    <source>
        <strain evidence="1 2">PeD5</strain>
    </source>
</reference>
<name>A0A6M1LGU4_9PROT</name>
<accession>A0A6M1LGU4</accession>
<reference evidence="1 2" key="1">
    <citation type="submission" date="2020-02" db="EMBL/GenBank/DDBJ databases">
        <authorList>
            <person name="Kim H.M."/>
            <person name="Jeon C.O."/>
        </authorList>
    </citation>
    <scope>NUCLEOTIDE SEQUENCE [LARGE SCALE GENOMIC DNA]</scope>
    <source>
        <strain evidence="1 2">PeD5</strain>
    </source>
</reference>
<comment type="caution">
    <text evidence="1">The sequence shown here is derived from an EMBL/GenBank/DDBJ whole genome shotgun (WGS) entry which is preliminary data.</text>
</comment>
<evidence type="ECO:0000313" key="2">
    <source>
        <dbReference type="Proteomes" id="UP000475385"/>
    </source>
</evidence>
<protein>
    <submittedName>
        <fullName evidence="1">Uncharacterized protein</fullName>
    </submittedName>
</protein>
<gene>
    <name evidence="1" type="ORF">G3576_06090</name>
</gene>
<dbReference type="RefSeq" id="WP_164693471.1">
    <property type="nucleotide sequence ID" value="NZ_JAAIKB010000002.1"/>
</dbReference>
<proteinExistence type="predicted"/>
<keyword evidence="2" id="KW-1185">Reference proteome</keyword>
<dbReference type="Proteomes" id="UP000475385">
    <property type="component" value="Unassembled WGS sequence"/>
</dbReference>